<protein>
    <recommendedName>
        <fullName evidence="7">BZIP domain-containing protein</fullName>
    </recommendedName>
</protein>
<name>A0AAQ4F697_AMBAM</name>
<dbReference type="GO" id="GO:0007623">
    <property type="term" value="P:circadian rhythm"/>
    <property type="evidence" value="ECO:0007669"/>
    <property type="project" value="TreeGrafter"/>
</dbReference>
<dbReference type="PANTHER" id="PTHR15284:SF0">
    <property type="entry name" value="GH23983P"/>
    <property type="match status" value="1"/>
</dbReference>
<feature type="compositionally biased region" description="Low complexity" evidence="6">
    <location>
        <begin position="414"/>
        <end position="427"/>
    </location>
</feature>
<dbReference type="PANTHER" id="PTHR15284">
    <property type="entry name" value="NUCLEAR FACTOR INTERLEUKIN-3-REGULATED PROTEIN"/>
    <property type="match status" value="1"/>
</dbReference>
<dbReference type="Gene3D" id="1.20.5.170">
    <property type="match status" value="1"/>
</dbReference>
<dbReference type="InterPro" id="IPR004827">
    <property type="entry name" value="bZIP"/>
</dbReference>
<dbReference type="SMART" id="SM00338">
    <property type="entry name" value="BRLZ"/>
    <property type="match status" value="1"/>
</dbReference>
<dbReference type="InterPro" id="IPR047106">
    <property type="entry name" value="NFIL3-like_bZIP"/>
</dbReference>
<dbReference type="Pfam" id="PF07716">
    <property type="entry name" value="bZIP_2"/>
    <property type="match status" value="1"/>
</dbReference>
<dbReference type="AlphaFoldDB" id="A0AAQ4F697"/>
<evidence type="ECO:0000313" key="9">
    <source>
        <dbReference type="Proteomes" id="UP001321473"/>
    </source>
</evidence>
<evidence type="ECO:0000256" key="3">
    <source>
        <dbReference type="ARBA" id="ARBA00023125"/>
    </source>
</evidence>
<dbReference type="InterPro" id="IPR046347">
    <property type="entry name" value="bZIP_sf"/>
</dbReference>
<dbReference type="SUPFAM" id="SSF57959">
    <property type="entry name" value="Leucine zipper domain"/>
    <property type="match status" value="1"/>
</dbReference>
<organism evidence="8 9">
    <name type="scientific">Amblyomma americanum</name>
    <name type="common">Lone star tick</name>
    <dbReference type="NCBI Taxonomy" id="6943"/>
    <lineage>
        <taxon>Eukaryota</taxon>
        <taxon>Metazoa</taxon>
        <taxon>Ecdysozoa</taxon>
        <taxon>Arthropoda</taxon>
        <taxon>Chelicerata</taxon>
        <taxon>Arachnida</taxon>
        <taxon>Acari</taxon>
        <taxon>Parasitiformes</taxon>
        <taxon>Ixodida</taxon>
        <taxon>Ixodoidea</taxon>
        <taxon>Ixodidae</taxon>
        <taxon>Amblyomminae</taxon>
        <taxon>Amblyomma</taxon>
    </lineage>
</organism>
<comment type="caution">
    <text evidence="8">The sequence shown here is derived from an EMBL/GenBank/DDBJ whole genome shotgun (WGS) entry which is preliminary data.</text>
</comment>
<evidence type="ECO:0000256" key="5">
    <source>
        <dbReference type="ARBA" id="ARBA00023242"/>
    </source>
</evidence>
<dbReference type="PROSITE" id="PS00036">
    <property type="entry name" value="BZIP_BASIC"/>
    <property type="match status" value="1"/>
</dbReference>
<keyword evidence="2" id="KW-0805">Transcription regulation</keyword>
<evidence type="ECO:0000256" key="2">
    <source>
        <dbReference type="ARBA" id="ARBA00023015"/>
    </source>
</evidence>
<keyword evidence="4" id="KW-0804">Transcription</keyword>
<feature type="region of interest" description="Disordered" evidence="6">
    <location>
        <begin position="382"/>
        <end position="458"/>
    </location>
</feature>
<feature type="compositionally biased region" description="Basic residues" evidence="6">
    <location>
        <begin position="270"/>
        <end position="286"/>
    </location>
</feature>
<evidence type="ECO:0000256" key="1">
    <source>
        <dbReference type="ARBA" id="ARBA00006079"/>
    </source>
</evidence>
<feature type="compositionally biased region" description="Low complexity" evidence="6">
    <location>
        <begin position="260"/>
        <end position="269"/>
    </location>
</feature>
<dbReference type="GO" id="GO:0003677">
    <property type="term" value="F:DNA binding"/>
    <property type="evidence" value="ECO:0007669"/>
    <property type="project" value="UniProtKB-KW"/>
</dbReference>
<proteinExistence type="inferred from homology"/>
<feature type="compositionally biased region" description="Polar residues" evidence="6">
    <location>
        <begin position="566"/>
        <end position="578"/>
    </location>
</feature>
<feature type="compositionally biased region" description="Low complexity" evidence="6">
    <location>
        <begin position="528"/>
        <end position="537"/>
    </location>
</feature>
<evidence type="ECO:0000313" key="8">
    <source>
        <dbReference type="EMBL" id="KAK8782616.1"/>
    </source>
</evidence>
<keyword evidence="3" id="KW-0238">DNA-binding</keyword>
<feature type="compositionally biased region" description="Basic residues" evidence="6">
    <location>
        <begin position="445"/>
        <end position="455"/>
    </location>
</feature>
<feature type="compositionally biased region" description="Low complexity" evidence="6">
    <location>
        <begin position="236"/>
        <end position="253"/>
    </location>
</feature>
<dbReference type="EMBL" id="JARKHS020006453">
    <property type="protein sequence ID" value="KAK8782616.1"/>
    <property type="molecule type" value="Genomic_DNA"/>
</dbReference>
<feature type="compositionally biased region" description="Low complexity" evidence="6">
    <location>
        <begin position="321"/>
        <end position="331"/>
    </location>
</feature>
<evidence type="ECO:0000259" key="7">
    <source>
        <dbReference type="PROSITE" id="PS50217"/>
    </source>
</evidence>
<dbReference type="CDD" id="cd14694">
    <property type="entry name" value="bZIP_NFIL3"/>
    <property type="match status" value="1"/>
</dbReference>
<evidence type="ECO:0000256" key="4">
    <source>
        <dbReference type="ARBA" id="ARBA00023163"/>
    </source>
</evidence>
<accession>A0AAQ4F697</accession>
<feature type="domain" description="BZIP" evidence="7">
    <location>
        <begin position="113"/>
        <end position="165"/>
    </location>
</feature>
<keyword evidence="9" id="KW-1185">Reference proteome</keyword>
<sequence>MLGEEETIPFVAQTEARKHPVLEPQGFDVSRVPFPPSFFFYRSLSTLGPTPGSPWASAMMVTEGEPIAKQPRPGEWLCSMAAVAASAAVDLRAREPLFPTRKQREFIPDNKKDDTYWDRRRRNNEAAKRSREKRRLNDMVLETRVLELAKENAVLRAELAALSAQNPPKINVSPLRDKFGIRGSLVVEQAPQQHPADIAAATHVPVPVPVPAAGLTDLRGRRNKLLSALLPALVPQSPASASAPQALTTSPTPYVTSLAQQQQQQQHQQHQPHHNHHHQNQNHHHQQLTQQLNGQHQPALLCAAPPPALDDHRTAATDQESSPLSSGSWSSAEDSPPAHHFSLPHKLRHKWHISGSEGGVVAPPGSGAAVVITASAMVSSNGTANGSNGSSGGLSSPELRSSSSSFHGREDTASSDGDSGASSTDAPSPRRDESSRKSRNGSAAGHHHHHHRSAHSRLDLQTENFQLRSEMQRLAAEVANLRDMMMSGGPSPHNGAPPPPHLHPLQAGPGGELHAPDHPPHLQPPPHLQHLQAMQQLTSPSHMHHHHNGGSSNGRGRADENRSPPVVSNGTPAPSMNGSREDNPSH</sequence>
<reference evidence="8 9" key="1">
    <citation type="journal article" date="2023" name="Arcadia Sci">
        <title>De novo assembly of a long-read Amblyomma americanum tick genome.</title>
        <authorList>
            <person name="Chou S."/>
            <person name="Poskanzer K.E."/>
            <person name="Rollins M."/>
            <person name="Thuy-Boun P.S."/>
        </authorList>
    </citation>
    <scope>NUCLEOTIDE SEQUENCE [LARGE SCALE GENOMIC DNA]</scope>
    <source>
        <strain evidence="8">F_SG_1</strain>
        <tissue evidence="8">Salivary glands</tissue>
    </source>
</reference>
<dbReference type="InterPro" id="IPR047229">
    <property type="entry name" value="NFIL3-like"/>
</dbReference>
<dbReference type="FunFam" id="1.20.5.170:FF:000025">
    <property type="entry name" value="nuclear factor interleukin-3-regulated protein-like"/>
    <property type="match status" value="1"/>
</dbReference>
<feature type="compositionally biased region" description="Low complexity" evidence="6">
    <location>
        <begin position="382"/>
        <end position="405"/>
    </location>
</feature>
<dbReference type="GO" id="GO:0003700">
    <property type="term" value="F:DNA-binding transcription factor activity"/>
    <property type="evidence" value="ECO:0007669"/>
    <property type="project" value="InterPro"/>
</dbReference>
<comment type="similarity">
    <text evidence="1">Belongs to the bZIP family. NFIL3 subfamily.</text>
</comment>
<evidence type="ECO:0000256" key="6">
    <source>
        <dbReference type="SAM" id="MobiDB-lite"/>
    </source>
</evidence>
<keyword evidence="5" id="KW-0539">Nucleus</keyword>
<dbReference type="GO" id="GO:0005634">
    <property type="term" value="C:nucleus"/>
    <property type="evidence" value="ECO:0007669"/>
    <property type="project" value="TreeGrafter"/>
</dbReference>
<dbReference type="Proteomes" id="UP001321473">
    <property type="component" value="Unassembled WGS sequence"/>
</dbReference>
<dbReference type="PROSITE" id="PS50217">
    <property type="entry name" value="BZIP"/>
    <property type="match status" value="1"/>
</dbReference>
<feature type="region of interest" description="Disordered" evidence="6">
    <location>
        <begin position="484"/>
        <end position="586"/>
    </location>
</feature>
<feature type="compositionally biased region" description="Low complexity" evidence="6">
    <location>
        <begin position="287"/>
        <end position="303"/>
    </location>
</feature>
<gene>
    <name evidence="8" type="ORF">V5799_016043</name>
</gene>
<feature type="region of interest" description="Disordered" evidence="6">
    <location>
        <begin position="236"/>
        <end position="342"/>
    </location>
</feature>